<feature type="non-terminal residue" evidence="2">
    <location>
        <position position="1"/>
    </location>
</feature>
<dbReference type="InterPro" id="IPR052993">
    <property type="entry name" value="CFA-57"/>
</dbReference>
<gene>
    <name evidence="2" type="ORF">PANDA_015135</name>
</gene>
<keyword evidence="1" id="KW-0175">Coiled coil</keyword>
<name>D2HSR6_AILME</name>
<accession>D2HSR6</accession>
<dbReference type="InParanoid" id="D2HSR6"/>
<protein>
    <submittedName>
        <fullName evidence="2">Uncharacterized protein</fullName>
    </submittedName>
</protein>
<reference evidence="2" key="1">
    <citation type="journal article" date="2010" name="Nature">
        <title>The sequence and de novo assembly of the giant panda genome.</title>
        <authorList>
            <person name="Li R."/>
            <person name="Fan W."/>
            <person name="Tian G."/>
            <person name="Zhu H."/>
            <person name="He L."/>
            <person name="Cai J."/>
            <person name="Huang Q."/>
            <person name="Cai Q."/>
            <person name="Li B."/>
            <person name="Bai Y."/>
            <person name="Zhang Z."/>
            <person name="Zhang Y."/>
            <person name="Wang W."/>
            <person name="Li J."/>
            <person name="Wei F."/>
            <person name="Li H."/>
            <person name="Jian M."/>
            <person name="Li J."/>
            <person name="Zhang Z."/>
            <person name="Nielsen R."/>
            <person name="Li D."/>
            <person name="Gu W."/>
            <person name="Yang Z."/>
            <person name="Xuan Z."/>
            <person name="Ryder O.A."/>
            <person name="Leung F.C."/>
            <person name="Zhou Y."/>
            <person name="Cao J."/>
            <person name="Sun X."/>
            <person name="Fu Y."/>
            <person name="Fang X."/>
            <person name="Guo X."/>
            <person name="Wang B."/>
            <person name="Hou R."/>
            <person name="Shen F."/>
            <person name="Mu B."/>
            <person name="Ni P."/>
            <person name="Lin R."/>
            <person name="Qian W."/>
            <person name="Wang G."/>
            <person name="Yu C."/>
            <person name="Nie W."/>
            <person name="Wang J."/>
            <person name="Wu Z."/>
            <person name="Liang H."/>
            <person name="Min J."/>
            <person name="Wu Q."/>
            <person name="Cheng S."/>
            <person name="Ruan J."/>
            <person name="Wang M."/>
            <person name="Shi Z."/>
            <person name="Wen M."/>
            <person name="Liu B."/>
            <person name="Ren X."/>
            <person name="Zheng H."/>
            <person name="Dong D."/>
            <person name="Cook K."/>
            <person name="Shan G."/>
            <person name="Zhang H."/>
            <person name="Kosiol C."/>
            <person name="Xie X."/>
            <person name="Lu Z."/>
            <person name="Zheng H."/>
            <person name="Li Y."/>
            <person name="Steiner C.C."/>
            <person name="Lam T.T."/>
            <person name="Lin S."/>
            <person name="Zhang Q."/>
            <person name="Li G."/>
            <person name="Tian J."/>
            <person name="Gong T."/>
            <person name="Liu H."/>
            <person name="Zhang D."/>
            <person name="Fang L."/>
            <person name="Ye C."/>
            <person name="Zhang J."/>
            <person name="Hu W."/>
            <person name="Xu A."/>
            <person name="Ren Y."/>
            <person name="Zhang G."/>
            <person name="Bruford M.W."/>
            <person name="Li Q."/>
            <person name="Ma L."/>
            <person name="Guo Y."/>
            <person name="An N."/>
            <person name="Hu Y."/>
            <person name="Zheng Y."/>
            <person name="Shi Y."/>
            <person name="Li Z."/>
            <person name="Liu Q."/>
            <person name="Chen Y."/>
            <person name="Zhao J."/>
            <person name="Qu N."/>
            <person name="Zhao S."/>
            <person name="Tian F."/>
            <person name="Wang X."/>
            <person name="Wang H."/>
            <person name="Xu L."/>
            <person name="Liu X."/>
            <person name="Vinar T."/>
            <person name="Wang Y."/>
            <person name="Lam T.W."/>
            <person name="Yiu S.M."/>
            <person name="Liu S."/>
            <person name="Zhang H."/>
            <person name="Li D."/>
            <person name="Huang Y."/>
            <person name="Wang X."/>
            <person name="Yang G."/>
            <person name="Jiang Z."/>
            <person name="Wang J."/>
            <person name="Qin N."/>
            <person name="Li L."/>
            <person name="Li J."/>
            <person name="Bolund L."/>
            <person name="Kristiansen K."/>
            <person name="Wong G.K."/>
            <person name="Olson M."/>
            <person name="Zhang X."/>
            <person name="Li S."/>
            <person name="Yang H."/>
            <person name="Wang J."/>
            <person name="Wang J."/>
        </authorList>
    </citation>
    <scope>NUCLEOTIDE SEQUENCE [LARGE SCALE GENOMIC DNA]</scope>
</reference>
<sequence length="164" mass="19143">QVEIAGLNSDLQQEDARQREHLERNLAALKKKVVRERGLHRTDHVRIMQENVSLIKEINELRRELKFTRSQVYDLEAALKLTKKFRPQDVPETVSGEDMPGVTPTMRLNEQEETGRIIEMQRLEIQRLRDQIQEQEQVPGFHPLAGIRLPSLVQSEVDFEVQTN</sequence>
<dbReference type="PANTHER" id="PTHR32215">
    <property type="entry name" value="CILIA- AND FLAGELLA-ASSOCIATED PROTEIN 57"/>
    <property type="match status" value="1"/>
</dbReference>
<dbReference type="EMBL" id="GL193300">
    <property type="protein sequence ID" value="EFB30292.1"/>
    <property type="molecule type" value="Genomic_DNA"/>
</dbReference>
<dbReference type="AlphaFoldDB" id="D2HSR6"/>
<proteinExistence type="predicted"/>
<evidence type="ECO:0000313" key="2">
    <source>
        <dbReference type="EMBL" id="EFB30292.1"/>
    </source>
</evidence>
<dbReference type="PANTHER" id="PTHR32215:SF0">
    <property type="entry name" value="CILIA- AND FLAGELLA-ASSOCIATED PROTEIN 57"/>
    <property type="match status" value="1"/>
</dbReference>
<organism evidence="2">
    <name type="scientific">Ailuropoda melanoleuca</name>
    <name type="common">Giant panda</name>
    <dbReference type="NCBI Taxonomy" id="9646"/>
    <lineage>
        <taxon>Eukaryota</taxon>
        <taxon>Metazoa</taxon>
        <taxon>Chordata</taxon>
        <taxon>Craniata</taxon>
        <taxon>Vertebrata</taxon>
        <taxon>Euteleostomi</taxon>
        <taxon>Mammalia</taxon>
        <taxon>Eutheria</taxon>
        <taxon>Laurasiatheria</taxon>
        <taxon>Carnivora</taxon>
        <taxon>Caniformia</taxon>
        <taxon>Ursidae</taxon>
        <taxon>Ailuropoda</taxon>
    </lineage>
</organism>
<evidence type="ECO:0000256" key="1">
    <source>
        <dbReference type="SAM" id="Coils"/>
    </source>
</evidence>
<feature type="non-terminal residue" evidence="2">
    <location>
        <position position="164"/>
    </location>
</feature>
<feature type="coiled-coil region" evidence="1">
    <location>
        <begin position="12"/>
        <end position="78"/>
    </location>
</feature>